<keyword evidence="1" id="KW-0472">Membrane</keyword>
<keyword evidence="1" id="KW-1133">Transmembrane helix</keyword>
<name>A0A0A7KR28_9ABAC</name>
<dbReference type="RefSeq" id="YP_009112597.1">
    <property type="nucleotide sequence ID" value="NC_025960.1"/>
</dbReference>
<keyword evidence="1" id="KW-0812">Transmembrane</keyword>
<evidence type="ECO:0000313" key="2">
    <source>
        <dbReference type="EMBL" id="AIZ48594.1"/>
    </source>
</evidence>
<feature type="transmembrane region" description="Helical" evidence="1">
    <location>
        <begin position="28"/>
        <end position="48"/>
    </location>
</feature>
<keyword evidence="3" id="KW-1185">Reference proteome</keyword>
<evidence type="ECO:0000256" key="1">
    <source>
        <dbReference type="SAM" id="Phobius"/>
    </source>
</evidence>
<dbReference type="Proteomes" id="UP000202327">
    <property type="component" value="Segment"/>
</dbReference>
<protein>
    <submittedName>
        <fullName evidence="2">Pif-2</fullName>
    </submittedName>
</protein>
<dbReference type="Pfam" id="PF04631">
    <property type="entry name" value="PIF2"/>
    <property type="match status" value="1"/>
</dbReference>
<dbReference type="OrthoDB" id="7191at10239"/>
<evidence type="ECO:0000313" key="3">
    <source>
        <dbReference type="Proteomes" id="UP000202327"/>
    </source>
</evidence>
<dbReference type="GeneID" id="22619626"/>
<proteinExistence type="predicted"/>
<reference evidence="2 3" key="1">
    <citation type="journal article" date="2015" name="Virus Genes">
        <title>The genome sequence of Agrotis segetum nucleopolyhedrovirus B (AgseNPV-B) reveals a new baculovirus species within the Agrotis baculovirus complex.</title>
        <authorList>
            <person name="Wennmann J.T."/>
            <person name="Gueli Alletti G."/>
            <person name="Jehle J.A."/>
        </authorList>
    </citation>
    <scope>NUCLEOTIDE SEQUENCE [LARGE SCALE GENOMIC DNA]</scope>
    <source>
        <strain evidence="2">English</strain>
    </source>
</reference>
<dbReference type="InterPro" id="IPR006725">
    <property type="entry name" value="PIF2"/>
</dbReference>
<dbReference type="KEGG" id="vg:22619626"/>
<dbReference type="EMBL" id="KM102981">
    <property type="protein sequence ID" value="AIZ48594.1"/>
    <property type="molecule type" value="Genomic_DNA"/>
</dbReference>
<organism evidence="2 3">
    <name type="scientific">Agrotis segetum nucleopolyhedrovirus B</name>
    <dbReference type="NCBI Taxonomy" id="1580580"/>
    <lineage>
        <taxon>Viruses</taxon>
        <taxon>Viruses incertae sedis</taxon>
        <taxon>Naldaviricetes</taxon>
        <taxon>Lefavirales</taxon>
        <taxon>Baculoviridae</taxon>
        <taxon>Alphabaculovirus</taxon>
        <taxon>Alphabaculovirus alteragsegetum</taxon>
    </lineage>
</organism>
<sequence length="411" mass="46746">MPVKPIAASATPAMSVIAARAIQLSDSAMYMLLIVCVVIFLFLLYKPIYDAHAEIKKSQTQYNDTVDERIDYMQNVLQRRRFVPLSALPHINFNTNLGTINEGETKCLSVPIYVGPGNAPNYDCATLCDNPAAAYFFVGEYDKFVINGQLLISGGYCTTSSVPRNCNRETSVIVHSLNQWTCIAEDPRYFSGPQNMNQVAGRQHTLHIAPGQANRNVLFDRLLGVEVDVSRNTFRSHWDEEMPDGSGRRFEMRCNALDSRNNRMFVNPLNPIECLPNVCTNVNFIHTDVRPNFETGECECGDFNVTRVRHLDPNDRTSMCAAVVDTFDERTLSLQYRVECMNMDMDVEQYHRNMLWCPENIFRSNTDNAHLFSVPGSFPISDNGLNEPTWRLYMDIRSRLEFPSVRPRPPV</sequence>
<accession>A0A0A7KR28</accession>